<dbReference type="RefSeq" id="WP_344307540.1">
    <property type="nucleotide sequence ID" value="NZ_BAAANO010000008.1"/>
</dbReference>
<keyword evidence="1" id="KW-0472">Membrane</keyword>
<evidence type="ECO:0000256" key="1">
    <source>
        <dbReference type="SAM" id="Phobius"/>
    </source>
</evidence>
<evidence type="ECO:0000313" key="3">
    <source>
        <dbReference type="Proteomes" id="UP001500755"/>
    </source>
</evidence>
<keyword evidence="1" id="KW-1133">Transmembrane helix</keyword>
<accession>A0ABP5ERB4</accession>
<sequence>MSIVLWIGIGLLALAIAVGVVRVLTAKDNGTRAIVGDLVYFAAIGVLACIAMLVDMSIALDIIFLASLLGILSTVALSRIQTRGHR</sequence>
<name>A0ABP5ERB4_9MICO</name>
<feature type="transmembrane region" description="Helical" evidence="1">
    <location>
        <begin position="38"/>
        <end position="56"/>
    </location>
</feature>
<proteinExistence type="predicted"/>
<evidence type="ECO:0008006" key="4">
    <source>
        <dbReference type="Google" id="ProtNLM"/>
    </source>
</evidence>
<organism evidence="2 3">
    <name type="scientific">Brevibacterium samyangense</name>
    <dbReference type="NCBI Taxonomy" id="366888"/>
    <lineage>
        <taxon>Bacteria</taxon>
        <taxon>Bacillati</taxon>
        <taxon>Actinomycetota</taxon>
        <taxon>Actinomycetes</taxon>
        <taxon>Micrococcales</taxon>
        <taxon>Brevibacteriaceae</taxon>
        <taxon>Brevibacterium</taxon>
    </lineage>
</organism>
<reference evidence="3" key="1">
    <citation type="journal article" date="2019" name="Int. J. Syst. Evol. Microbiol.">
        <title>The Global Catalogue of Microorganisms (GCM) 10K type strain sequencing project: providing services to taxonomists for standard genome sequencing and annotation.</title>
        <authorList>
            <consortium name="The Broad Institute Genomics Platform"/>
            <consortium name="The Broad Institute Genome Sequencing Center for Infectious Disease"/>
            <person name="Wu L."/>
            <person name="Ma J."/>
        </authorList>
    </citation>
    <scope>NUCLEOTIDE SEQUENCE [LARGE SCALE GENOMIC DNA]</scope>
    <source>
        <strain evidence="3">JCM 14546</strain>
    </source>
</reference>
<feature type="transmembrane region" description="Helical" evidence="1">
    <location>
        <begin position="62"/>
        <end position="80"/>
    </location>
</feature>
<gene>
    <name evidence="2" type="ORF">GCM10009755_10040</name>
</gene>
<protein>
    <recommendedName>
        <fullName evidence="4">Transporter</fullName>
    </recommendedName>
</protein>
<keyword evidence="3" id="KW-1185">Reference proteome</keyword>
<comment type="caution">
    <text evidence="2">The sequence shown here is derived from an EMBL/GenBank/DDBJ whole genome shotgun (WGS) entry which is preliminary data.</text>
</comment>
<evidence type="ECO:0000313" key="2">
    <source>
        <dbReference type="EMBL" id="GAA2003061.1"/>
    </source>
</evidence>
<feature type="transmembrane region" description="Helical" evidence="1">
    <location>
        <begin position="6"/>
        <end position="26"/>
    </location>
</feature>
<dbReference type="EMBL" id="BAAANO010000008">
    <property type="protein sequence ID" value="GAA2003061.1"/>
    <property type="molecule type" value="Genomic_DNA"/>
</dbReference>
<keyword evidence="1" id="KW-0812">Transmembrane</keyword>
<dbReference type="Proteomes" id="UP001500755">
    <property type="component" value="Unassembled WGS sequence"/>
</dbReference>